<accession>A0ABT1G8J6</accession>
<comment type="caution">
    <text evidence="2">The sequence shown here is derived from an EMBL/GenBank/DDBJ whole genome shotgun (WGS) entry which is preliminary data.</text>
</comment>
<keyword evidence="3" id="KW-1185">Reference proteome</keyword>
<dbReference type="Pfam" id="PF06983">
    <property type="entry name" value="3-dmu-9_3-mt"/>
    <property type="match status" value="1"/>
</dbReference>
<dbReference type="Proteomes" id="UP001523550">
    <property type="component" value="Unassembled WGS sequence"/>
</dbReference>
<organism evidence="2 3">
    <name type="scientific">Natronospira proteinivora</name>
    <dbReference type="NCBI Taxonomy" id="1807133"/>
    <lineage>
        <taxon>Bacteria</taxon>
        <taxon>Pseudomonadati</taxon>
        <taxon>Pseudomonadota</taxon>
        <taxon>Gammaproteobacteria</taxon>
        <taxon>Natronospirales</taxon>
        <taxon>Natronospiraceae</taxon>
        <taxon>Natronospira</taxon>
    </lineage>
</organism>
<dbReference type="Gene3D" id="3.10.180.10">
    <property type="entry name" value="2,3-Dihydroxybiphenyl 1,2-Dioxygenase, domain 1"/>
    <property type="match status" value="1"/>
</dbReference>
<dbReference type="CDD" id="cd06588">
    <property type="entry name" value="PhnB_like"/>
    <property type="match status" value="1"/>
</dbReference>
<dbReference type="SUPFAM" id="SSF54593">
    <property type="entry name" value="Glyoxalase/Bleomycin resistance protein/Dihydroxybiphenyl dioxygenase"/>
    <property type="match status" value="1"/>
</dbReference>
<name>A0ABT1G8J6_9GAMM</name>
<evidence type="ECO:0000313" key="3">
    <source>
        <dbReference type="Proteomes" id="UP001523550"/>
    </source>
</evidence>
<dbReference type="PANTHER" id="PTHR33990">
    <property type="entry name" value="PROTEIN YJDN-RELATED"/>
    <property type="match status" value="1"/>
</dbReference>
<protein>
    <submittedName>
        <fullName evidence="2">3-demethylubiquinone-9 3-methyltransferase (Glyoxalase superfamily)</fullName>
    </submittedName>
</protein>
<sequence>MPDTITLNSLMPCLWFDDQAEEAAAFYTRVFPNSQVGKIVRKLDGSGEALTVTFTLDGRDFVALNGGPHFQFNEAVSFQVLCDNQEQLDYYWQRLGEGGDEAARQCGWLKDRYGLSWQIVPVVLPELVSDADPARAERAMNAMMQMKKLDIAALQAAAEGA</sequence>
<proteinExistence type="predicted"/>
<dbReference type="InterPro" id="IPR029068">
    <property type="entry name" value="Glyas_Bleomycin-R_OHBP_Dase"/>
</dbReference>
<dbReference type="EMBL" id="JALJYF010000002">
    <property type="protein sequence ID" value="MCP1727646.1"/>
    <property type="molecule type" value="Genomic_DNA"/>
</dbReference>
<reference evidence="2 3" key="1">
    <citation type="submission" date="2022-03" db="EMBL/GenBank/DDBJ databases">
        <title>Genomic Encyclopedia of Type Strains, Phase III (KMG-III): the genomes of soil and plant-associated and newly described type strains.</title>
        <authorList>
            <person name="Whitman W."/>
        </authorList>
    </citation>
    <scope>NUCLEOTIDE SEQUENCE [LARGE SCALE GENOMIC DNA]</scope>
    <source>
        <strain evidence="2 3">BSker1</strain>
    </source>
</reference>
<dbReference type="PIRSF" id="PIRSF021700">
    <property type="entry name" value="3_dmu_93_MTrfase"/>
    <property type="match status" value="1"/>
</dbReference>
<evidence type="ECO:0000313" key="2">
    <source>
        <dbReference type="EMBL" id="MCP1727646.1"/>
    </source>
</evidence>
<gene>
    <name evidence="2" type="ORF">J2T60_001646</name>
</gene>
<feature type="domain" description="PhnB-like" evidence="1">
    <location>
        <begin position="10"/>
        <end position="120"/>
    </location>
</feature>
<dbReference type="InterPro" id="IPR028973">
    <property type="entry name" value="PhnB-like"/>
</dbReference>
<evidence type="ECO:0000259" key="1">
    <source>
        <dbReference type="Pfam" id="PF06983"/>
    </source>
</evidence>
<dbReference type="PANTHER" id="PTHR33990:SF2">
    <property type="entry name" value="PHNB-LIKE DOMAIN-CONTAINING PROTEIN"/>
    <property type="match status" value="1"/>
</dbReference>
<dbReference type="RefSeq" id="WP_253448178.1">
    <property type="nucleotide sequence ID" value="NZ_JALJYF010000002.1"/>
</dbReference>
<dbReference type="InterPro" id="IPR009725">
    <property type="entry name" value="3_dmu_93_MTrfase"/>
</dbReference>